<gene>
    <name evidence="3" type="ORF">CHR55_33660</name>
</gene>
<organism evidence="3 4">
    <name type="scientific">Rhodococcus qingshengii</name>
    <dbReference type="NCBI Taxonomy" id="334542"/>
    <lineage>
        <taxon>Bacteria</taxon>
        <taxon>Bacillati</taxon>
        <taxon>Actinomycetota</taxon>
        <taxon>Actinomycetes</taxon>
        <taxon>Mycobacteriales</taxon>
        <taxon>Nocardiaceae</taxon>
        <taxon>Rhodococcus</taxon>
        <taxon>Rhodococcus erythropolis group</taxon>
    </lineage>
</organism>
<evidence type="ECO:0000259" key="2">
    <source>
        <dbReference type="Pfam" id="PF02538"/>
    </source>
</evidence>
<feature type="region of interest" description="Disordered" evidence="1">
    <location>
        <begin position="553"/>
        <end position="578"/>
    </location>
</feature>
<protein>
    <submittedName>
        <fullName evidence="3">Hydantoinase</fullName>
    </submittedName>
</protein>
<dbReference type="PANTHER" id="PTHR11365:SF23">
    <property type="entry name" value="HYPOTHETICAL 5-OXOPROLINASE (EUROFUNG)-RELATED"/>
    <property type="match status" value="1"/>
</dbReference>
<dbReference type="InterPro" id="IPR045079">
    <property type="entry name" value="Oxoprolinase-like"/>
</dbReference>
<feature type="domain" description="Hydantoinase B/oxoprolinase" evidence="2">
    <location>
        <begin position="2"/>
        <end position="521"/>
    </location>
</feature>
<proteinExistence type="predicted"/>
<evidence type="ECO:0000313" key="4">
    <source>
        <dbReference type="Proteomes" id="UP000230886"/>
    </source>
</evidence>
<feature type="compositionally biased region" description="Polar residues" evidence="1">
    <location>
        <begin position="557"/>
        <end position="569"/>
    </location>
</feature>
<dbReference type="EMBL" id="NOVD01000099">
    <property type="protein sequence ID" value="PCK21686.1"/>
    <property type="molecule type" value="Genomic_DNA"/>
</dbReference>
<dbReference type="PANTHER" id="PTHR11365">
    <property type="entry name" value="5-OXOPROLINASE RELATED"/>
    <property type="match status" value="1"/>
</dbReference>
<dbReference type="Pfam" id="PF02538">
    <property type="entry name" value="Hydantoinase_B"/>
    <property type="match status" value="1"/>
</dbReference>
<evidence type="ECO:0000256" key="1">
    <source>
        <dbReference type="SAM" id="MobiDB-lite"/>
    </source>
</evidence>
<dbReference type="Proteomes" id="UP000230886">
    <property type="component" value="Unassembled WGS sequence"/>
</dbReference>
<sequence length="578" mass="61468">MQAVVRSMQNTLFRTARSGLINTGRDFSCCLVTGEDELLAAAESLPIHVLAGPNLTTKRMKELHPEIHAGDVFLHNSPYAGNSHAADHSLMAPVVDEDGVHRFTVVVKAHLADCGNAVPTTFNAVARDVYDEGALIFDCVKVEDKYNRVDDVLRMCRLRLRAPDMWWGDFLAMLGAVRTAERELLQLGEEYGWDVLSEYIDAWFDYSEDKMDRAIRALPSGTVRVSTNFDPLPIPGLESGVPLAVKVDVRSDEGVVAVDLTENPDCVPAGINTTEATALTGAMMGVFNSLGPGVPTNGGSFRRLQITLRENCVAGIPRHPVSCSSATTGVPERIMSAVQQAIAELGDGSGMAGSGACLSPSNAIVSGIDPRSGTPFVDMPCIGATGGPGNPWADGWLSYAGGCAGMNAWESTEMAEILRPMRIETSRVLPDTEGAGRFRGSHSVRVEFTPVGTSMDCAMTTDNVVFPAEGARGGLRGATGWAGVRDLDGQEQQVSGYAQVNLAPDELLISHSSAGGGYGSPLERDPDRVRHDVLEGYISRARAESVYGVIVGPDGTVDTSPRTQLQATPTGGHDASTH</sequence>
<accession>A0A2A5IX49</accession>
<dbReference type="GO" id="GO:0005829">
    <property type="term" value="C:cytosol"/>
    <property type="evidence" value="ECO:0007669"/>
    <property type="project" value="TreeGrafter"/>
</dbReference>
<dbReference type="AlphaFoldDB" id="A0A2A5IX49"/>
<evidence type="ECO:0000313" key="3">
    <source>
        <dbReference type="EMBL" id="PCK21686.1"/>
    </source>
</evidence>
<dbReference type="InterPro" id="IPR003692">
    <property type="entry name" value="Hydantoinase_B"/>
</dbReference>
<dbReference type="GO" id="GO:0006749">
    <property type="term" value="P:glutathione metabolic process"/>
    <property type="evidence" value="ECO:0007669"/>
    <property type="project" value="TreeGrafter"/>
</dbReference>
<dbReference type="GO" id="GO:0017168">
    <property type="term" value="F:5-oxoprolinase (ATP-hydrolyzing) activity"/>
    <property type="evidence" value="ECO:0007669"/>
    <property type="project" value="TreeGrafter"/>
</dbReference>
<comment type="caution">
    <text evidence="3">The sequence shown here is derived from an EMBL/GenBank/DDBJ whole genome shotgun (WGS) entry which is preliminary data.</text>
</comment>
<reference evidence="3 4" key="1">
    <citation type="submission" date="2017-07" db="EMBL/GenBank/DDBJ databases">
        <title>Draft sequence of Rhodococcus enclensis 23b-28.</title>
        <authorList>
            <person name="Besaury L."/>
            <person name="Sancelme M."/>
            <person name="Amato P."/>
            <person name="Lallement A."/>
            <person name="Delort A.-M."/>
        </authorList>
    </citation>
    <scope>NUCLEOTIDE SEQUENCE [LARGE SCALE GENOMIC DNA]</scope>
    <source>
        <strain evidence="3 4">23b-28</strain>
    </source>
</reference>
<name>A0A2A5IX49_RHOSG</name>